<dbReference type="Proteomes" id="UP000183530">
    <property type="component" value="Chromosome"/>
</dbReference>
<dbReference type="EMBL" id="CP018135">
    <property type="protein sequence ID" value="APF40737.1"/>
    <property type="molecule type" value="Genomic_DNA"/>
</dbReference>
<organism evidence="3 4">
    <name type="scientific">Neomicrococcus aestuarii</name>
    <dbReference type="NCBI Taxonomy" id="556325"/>
    <lineage>
        <taxon>Bacteria</taxon>
        <taxon>Bacillati</taxon>
        <taxon>Actinomycetota</taxon>
        <taxon>Actinomycetes</taxon>
        <taxon>Micrococcales</taxon>
        <taxon>Micrococcaceae</taxon>
        <taxon>Neomicrococcus</taxon>
    </lineage>
</organism>
<proteinExistence type="inferred from homology"/>
<dbReference type="AlphaFoldDB" id="A0A1L2ZNE3"/>
<evidence type="ECO:0000256" key="1">
    <source>
        <dbReference type="ARBA" id="ARBA00006817"/>
    </source>
</evidence>
<dbReference type="KEGG" id="nae:BHE16_06620"/>
<accession>A0A1L2ZNE3</accession>
<dbReference type="InterPro" id="IPR013538">
    <property type="entry name" value="ASHA1/2-like_C"/>
</dbReference>
<evidence type="ECO:0000313" key="3">
    <source>
        <dbReference type="EMBL" id="APF40737.1"/>
    </source>
</evidence>
<sequence length="173" mass="19463">MSVSATGFLRPTTDDQFELVLHRHYDVKPETVWTVLTDSVECGRWMGTWEGDPSSGIVHMKMVAEEGDALQEVKILECRAPEVVKVQQGPADQPWTLEVHLAENGPTTELTFIQPMARDFVLSMLSEVGPGWEYYMDRLVAAVAEEDANEIAWDDYYPALKEPYAVMARAAEL</sequence>
<dbReference type="Pfam" id="PF08327">
    <property type="entry name" value="AHSA1"/>
    <property type="match status" value="1"/>
</dbReference>
<protein>
    <recommendedName>
        <fullName evidence="2">Activator of Hsp90 ATPase homologue 1/2-like C-terminal domain-containing protein</fullName>
    </recommendedName>
</protein>
<evidence type="ECO:0000313" key="4">
    <source>
        <dbReference type="Proteomes" id="UP000183530"/>
    </source>
</evidence>
<reference evidence="3 4" key="1">
    <citation type="submission" date="2016-11" db="EMBL/GenBank/DDBJ databases">
        <title>Genome sequencing of Zhihengliuella aestuarii B18 antagonistic to Plasmodiophora brassicae.</title>
        <authorList>
            <person name="Luo Y."/>
        </authorList>
    </citation>
    <scope>NUCLEOTIDE SEQUENCE [LARGE SCALE GENOMIC DNA]</scope>
    <source>
        <strain evidence="3 4">B18</strain>
    </source>
</reference>
<keyword evidence="4" id="KW-1185">Reference proteome</keyword>
<dbReference type="STRING" id="556325.BHE16_06620"/>
<evidence type="ECO:0000259" key="2">
    <source>
        <dbReference type="Pfam" id="PF08327"/>
    </source>
</evidence>
<name>A0A1L2ZNE3_9MICC</name>
<dbReference type="RefSeq" id="WP_071894213.1">
    <property type="nucleotide sequence ID" value="NZ_CP018135.1"/>
</dbReference>
<dbReference type="InterPro" id="IPR023393">
    <property type="entry name" value="START-like_dom_sf"/>
</dbReference>
<feature type="domain" description="Activator of Hsp90 ATPase homologue 1/2-like C-terminal" evidence="2">
    <location>
        <begin position="26"/>
        <end position="143"/>
    </location>
</feature>
<gene>
    <name evidence="3" type="ORF">BHE16_06620</name>
</gene>
<comment type="similarity">
    <text evidence="1">Belongs to the AHA1 family.</text>
</comment>
<dbReference type="SUPFAM" id="SSF55961">
    <property type="entry name" value="Bet v1-like"/>
    <property type="match status" value="1"/>
</dbReference>
<dbReference type="Gene3D" id="3.30.530.20">
    <property type="match status" value="1"/>
</dbReference>